<dbReference type="STRING" id="703135.A0A2A9NAH5"/>
<dbReference type="Gene3D" id="1.10.287.110">
    <property type="entry name" value="DnaJ domain"/>
    <property type="match status" value="1"/>
</dbReference>
<dbReference type="CDD" id="cd06257">
    <property type="entry name" value="DnaJ"/>
    <property type="match status" value="1"/>
</dbReference>
<accession>A0A2A9NAH5</accession>
<dbReference type="PROSITE" id="PS50076">
    <property type="entry name" value="DNAJ_2"/>
    <property type="match status" value="1"/>
</dbReference>
<reference evidence="4 5" key="1">
    <citation type="submission" date="2014-02" db="EMBL/GenBank/DDBJ databases">
        <title>Transposable element dynamics among asymbiotic and ectomycorrhizal Amanita fungi.</title>
        <authorList>
            <consortium name="DOE Joint Genome Institute"/>
            <person name="Hess J."/>
            <person name="Skrede I."/>
            <person name="Wolfe B."/>
            <person name="LaButti K."/>
            <person name="Ohm R.A."/>
            <person name="Grigoriev I.V."/>
            <person name="Pringle A."/>
        </authorList>
    </citation>
    <scope>NUCLEOTIDE SEQUENCE [LARGE SCALE GENOMIC DNA]</scope>
    <source>
        <strain evidence="4 5">SKay4041</strain>
    </source>
</reference>
<dbReference type="PANTHER" id="PTHR44157">
    <property type="entry name" value="DNAJ HOMOLOG SUBFAMILY C MEMBER 11"/>
    <property type="match status" value="1"/>
</dbReference>
<evidence type="ECO:0000313" key="4">
    <source>
        <dbReference type="EMBL" id="PFH47088.1"/>
    </source>
</evidence>
<dbReference type="Proteomes" id="UP000242287">
    <property type="component" value="Unassembled WGS sequence"/>
</dbReference>
<sequence>MSETQQTDNATHEPGYFYSVLNLTRAASQAEINERHRALSLIFHPDKQLDPKSKDVATRKFLEIQKAYQILSDSFFRTLGEEGLALKWNDSMRRLPKEEKWRDRIHPRGRLECTLDASSLFGPYPGTAQDSFPVSIANRMADVRLVACNLRHSVQRQLGSKTLLAFTTRVSKHEKNAGVQFMGTVRHQFSPRLASEISASLLAPQILKLSADYQDEDNTVSFKTSWTPLTPTLTPAASLTLSRRLFPRRYERGVLSLHAGRHPQIAFNILLPSPFNFGPSDTFARENAPPGSVPPSISGLSYATVHKSLGFSFTSIFPKLMGEAGITLTELSLQIKTGFELGLEGLTLLFTGSWSNDSVEISASTIMNPMGVVLKLDFSYLEQRLALPIVLSQHYNPIIALCTVVIPSTTMVVGYHFVLKPRRRSQRLAHIRAARQAGEEDSGVQREKGAVVALLRDTAKRHMQTEKTKEGLLITEATYAPLEKDDRVSELSQDVTIPIQALVRNSQLHIPGDLPKVSFSDPAPFTSKVLRIRYLFNGRLHYAEIPDNVPVVLPLAEHLVE</sequence>
<organism evidence="4 5">
    <name type="scientific">Amanita thiersii Skay4041</name>
    <dbReference type="NCBI Taxonomy" id="703135"/>
    <lineage>
        <taxon>Eukaryota</taxon>
        <taxon>Fungi</taxon>
        <taxon>Dikarya</taxon>
        <taxon>Basidiomycota</taxon>
        <taxon>Agaricomycotina</taxon>
        <taxon>Agaricomycetes</taxon>
        <taxon>Agaricomycetidae</taxon>
        <taxon>Agaricales</taxon>
        <taxon>Pluteineae</taxon>
        <taxon>Amanitaceae</taxon>
        <taxon>Amanita</taxon>
    </lineage>
</organism>
<dbReference type="AlphaFoldDB" id="A0A2A9NAH5"/>
<dbReference type="InterPro" id="IPR052243">
    <property type="entry name" value="Mito_inner_membrane_organizer"/>
</dbReference>
<dbReference type="OrthoDB" id="10248838at2759"/>
<dbReference type="InterPro" id="IPR055225">
    <property type="entry name" value="DNAJC11-like_beta-barrel"/>
</dbReference>
<keyword evidence="2" id="KW-1133">Transmembrane helix</keyword>
<evidence type="ECO:0000256" key="1">
    <source>
        <dbReference type="ARBA" id="ARBA00023186"/>
    </source>
</evidence>
<proteinExistence type="predicted"/>
<protein>
    <recommendedName>
        <fullName evidence="3">J domain-containing protein</fullName>
    </recommendedName>
</protein>
<dbReference type="GO" id="GO:0042407">
    <property type="term" value="P:cristae formation"/>
    <property type="evidence" value="ECO:0007669"/>
    <property type="project" value="TreeGrafter"/>
</dbReference>
<dbReference type="EMBL" id="KZ302135">
    <property type="protein sequence ID" value="PFH47088.1"/>
    <property type="molecule type" value="Genomic_DNA"/>
</dbReference>
<keyword evidence="5" id="KW-1185">Reference proteome</keyword>
<dbReference type="InterPro" id="IPR036869">
    <property type="entry name" value="J_dom_sf"/>
</dbReference>
<dbReference type="InterPro" id="IPR001623">
    <property type="entry name" value="DnaJ_domain"/>
</dbReference>
<dbReference type="Pfam" id="PF11875">
    <property type="entry name" value="DnaJ-like_C11_C"/>
    <property type="match status" value="1"/>
</dbReference>
<dbReference type="PRINTS" id="PR00625">
    <property type="entry name" value="JDOMAIN"/>
</dbReference>
<keyword evidence="2" id="KW-0812">Transmembrane</keyword>
<name>A0A2A9NAH5_9AGAR</name>
<feature type="transmembrane region" description="Helical" evidence="2">
    <location>
        <begin position="398"/>
        <end position="418"/>
    </location>
</feature>
<dbReference type="Pfam" id="PF00226">
    <property type="entry name" value="DnaJ"/>
    <property type="match status" value="1"/>
</dbReference>
<dbReference type="SMART" id="SM00271">
    <property type="entry name" value="DnaJ"/>
    <property type="match status" value="1"/>
</dbReference>
<dbReference type="InterPro" id="IPR024586">
    <property type="entry name" value="DnaJ-like_C11_C"/>
</dbReference>
<evidence type="ECO:0000313" key="5">
    <source>
        <dbReference type="Proteomes" id="UP000242287"/>
    </source>
</evidence>
<keyword evidence="1" id="KW-0143">Chaperone</keyword>
<dbReference type="Pfam" id="PF22774">
    <property type="entry name" value="DNAJC11_beta-barrel"/>
    <property type="match status" value="1"/>
</dbReference>
<dbReference type="GO" id="GO:0005739">
    <property type="term" value="C:mitochondrion"/>
    <property type="evidence" value="ECO:0007669"/>
    <property type="project" value="GOC"/>
</dbReference>
<gene>
    <name evidence="4" type="ORF">AMATHDRAFT_77369</name>
</gene>
<dbReference type="SUPFAM" id="SSF46565">
    <property type="entry name" value="Chaperone J-domain"/>
    <property type="match status" value="1"/>
</dbReference>
<evidence type="ECO:0000259" key="3">
    <source>
        <dbReference type="PROSITE" id="PS50076"/>
    </source>
</evidence>
<feature type="domain" description="J" evidence="3">
    <location>
        <begin position="16"/>
        <end position="84"/>
    </location>
</feature>
<keyword evidence="2" id="KW-0472">Membrane</keyword>
<dbReference type="PANTHER" id="PTHR44157:SF1">
    <property type="entry name" value="DNAJ HOMOLOG SUBFAMILY C MEMBER 11"/>
    <property type="match status" value="1"/>
</dbReference>
<evidence type="ECO:0000256" key="2">
    <source>
        <dbReference type="SAM" id="Phobius"/>
    </source>
</evidence>